<feature type="compositionally biased region" description="Basic and acidic residues" evidence="1">
    <location>
        <begin position="122"/>
        <end position="132"/>
    </location>
</feature>
<dbReference type="IntAct" id="A0A1D6FRF8">
    <property type="interactions" value="9"/>
</dbReference>
<dbReference type="GO" id="GO:0006121">
    <property type="term" value="P:mitochondrial electron transport, succinate to ubiquinone"/>
    <property type="evidence" value="ECO:0007669"/>
    <property type="project" value="InterPro"/>
</dbReference>
<dbReference type="FunCoup" id="A0A1D6FRF8">
    <property type="interactions" value="576"/>
</dbReference>
<dbReference type="SMR" id="A0A1D6FRF8"/>
<name>A0A1D6FRF8_MAIZE</name>
<dbReference type="STRING" id="4577.A0A1D6FRF8"/>
<feature type="signal peptide" evidence="2">
    <location>
        <begin position="1"/>
        <end position="25"/>
    </location>
</feature>
<protein>
    <submittedName>
        <fullName evidence="3">Succinate dehydrogenase subunit 4 mitochondrial</fullName>
    </submittedName>
</protein>
<feature type="chain" id="PRO_5011173385" evidence="2">
    <location>
        <begin position="26"/>
        <end position="243"/>
    </location>
</feature>
<reference evidence="3" key="1">
    <citation type="submission" date="2015-12" db="EMBL/GenBank/DDBJ databases">
        <title>Update maize B73 reference genome by single molecule sequencing technologies.</title>
        <authorList>
            <consortium name="Maize Genome Sequencing Project"/>
            <person name="Ware D."/>
        </authorList>
    </citation>
    <scope>NUCLEOTIDE SEQUENCE</scope>
    <source>
        <tissue evidence="3">Seedling</tissue>
    </source>
</reference>
<feature type="region of interest" description="Disordered" evidence="1">
    <location>
        <begin position="109"/>
        <end position="132"/>
    </location>
</feature>
<gene>
    <name evidence="3" type="ORF">ZEAMMB73_Zm00001d010491</name>
</gene>
<dbReference type="PANTHER" id="PTHR36358:SF1">
    <property type="entry name" value="SUCCINATE DEHYDROGENASE SUBUNIT 4, MITOCHONDRIAL"/>
    <property type="match status" value="1"/>
</dbReference>
<dbReference type="GO" id="GO:0045273">
    <property type="term" value="C:respiratory chain complex II (succinate dehydrogenase)"/>
    <property type="evidence" value="ECO:0007669"/>
    <property type="project" value="InterPro"/>
</dbReference>
<evidence type="ECO:0000256" key="2">
    <source>
        <dbReference type="SAM" id="SignalP"/>
    </source>
</evidence>
<dbReference type="PANTHER" id="PTHR36358">
    <property type="entry name" value="SUCCINATE DEHYDROGENASE SUBUNIT 4, MITOCHONDRIAL"/>
    <property type="match status" value="1"/>
</dbReference>
<dbReference type="InterPro" id="IPR044963">
    <property type="entry name" value="SDH4"/>
</dbReference>
<dbReference type="EMBL" id="CM000784">
    <property type="protein sequence ID" value="AQK94173.1"/>
    <property type="molecule type" value="Genomic_DNA"/>
</dbReference>
<proteinExistence type="predicted"/>
<evidence type="ECO:0000256" key="1">
    <source>
        <dbReference type="SAM" id="MobiDB-lite"/>
    </source>
</evidence>
<organism evidence="3">
    <name type="scientific">Zea mays</name>
    <name type="common">Maize</name>
    <dbReference type="NCBI Taxonomy" id="4577"/>
    <lineage>
        <taxon>Eukaryota</taxon>
        <taxon>Viridiplantae</taxon>
        <taxon>Streptophyta</taxon>
        <taxon>Embryophyta</taxon>
        <taxon>Tracheophyta</taxon>
        <taxon>Spermatophyta</taxon>
        <taxon>Magnoliopsida</taxon>
        <taxon>Liliopsida</taxon>
        <taxon>Poales</taxon>
        <taxon>Poaceae</taxon>
        <taxon>PACMAD clade</taxon>
        <taxon>Panicoideae</taxon>
        <taxon>Andropogonodae</taxon>
        <taxon>Andropogoneae</taxon>
        <taxon>Tripsacinae</taxon>
        <taxon>Zea</taxon>
    </lineage>
</organism>
<sequence>MASRILARSKALPLVAALTPAAAKAATPIAGARALSSLPRYPSAPSPHGLGKGISFIVDALTGVQNSKEEGKWLFKVLGYEPTSHLSGPQVLPRWFSSLASNGSQVQKSQISETYKSGGEMKQSETRKSSEEATPKVVAFSPLEAAIAKPRSSPLTSESSKVRRSEIATQVTFYMIPALLLASKNSISTSLLVGAVFHQVYMFHKEILLDYVHHDITRKWALIYFKLLLLVMAKDTIMYFNLF</sequence>
<dbReference type="AlphaFoldDB" id="A0A1D6FRF8"/>
<evidence type="ECO:0000313" key="3">
    <source>
        <dbReference type="EMBL" id="AQK94173.1"/>
    </source>
</evidence>
<dbReference type="GO" id="GO:0006099">
    <property type="term" value="P:tricarboxylic acid cycle"/>
    <property type="evidence" value="ECO:0007669"/>
    <property type="project" value="InterPro"/>
</dbReference>
<dbReference type="GO" id="GO:0005743">
    <property type="term" value="C:mitochondrial inner membrane"/>
    <property type="evidence" value="ECO:0007669"/>
    <property type="project" value="InterPro"/>
</dbReference>
<accession>A0A1D6FRF8</accession>
<dbReference type="InParanoid" id="A0A1D6FRF8"/>
<keyword evidence="2" id="KW-0732">Signal</keyword>
<dbReference type="ExpressionAtlas" id="A0A1D6FRF8">
    <property type="expression patterns" value="baseline and differential"/>
</dbReference>